<name>A0A0C3D0P4_HEBCY</name>
<reference evidence="1 2" key="1">
    <citation type="submission" date="2014-04" db="EMBL/GenBank/DDBJ databases">
        <authorList>
            <consortium name="DOE Joint Genome Institute"/>
            <person name="Kuo A."/>
            <person name="Gay G."/>
            <person name="Dore J."/>
            <person name="Kohler A."/>
            <person name="Nagy L.G."/>
            <person name="Floudas D."/>
            <person name="Copeland A."/>
            <person name="Barry K.W."/>
            <person name="Cichocki N."/>
            <person name="Veneault-Fourrey C."/>
            <person name="LaButti K."/>
            <person name="Lindquist E.A."/>
            <person name="Lipzen A."/>
            <person name="Lundell T."/>
            <person name="Morin E."/>
            <person name="Murat C."/>
            <person name="Sun H."/>
            <person name="Tunlid A."/>
            <person name="Henrissat B."/>
            <person name="Grigoriev I.V."/>
            <person name="Hibbett D.S."/>
            <person name="Martin F."/>
            <person name="Nordberg H.P."/>
            <person name="Cantor M.N."/>
            <person name="Hua S.X."/>
        </authorList>
    </citation>
    <scope>NUCLEOTIDE SEQUENCE [LARGE SCALE GENOMIC DNA]</scope>
    <source>
        <strain evidence="2">h7</strain>
    </source>
</reference>
<dbReference type="Proteomes" id="UP000053424">
    <property type="component" value="Unassembled WGS sequence"/>
</dbReference>
<evidence type="ECO:0000313" key="2">
    <source>
        <dbReference type="Proteomes" id="UP000053424"/>
    </source>
</evidence>
<organism evidence="1 2">
    <name type="scientific">Hebeloma cylindrosporum</name>
    <dbReference type="NCBI Taxonomy" id="76867"/>
    <lineage>
        <taxon>Eukaryota</taxon>
        <taxon>Fungi</taxon>
        <taxon>Dikarya</taxon>
        <taxon>Basidiomycota</taxon>
        <taxon>Agaricomycotina</taxon>
        <taxon>Agaricomycetes</taxon>
        <taxon>Agaricomycetidae</taxon>
        <taxon>Agaricales</taxon>
        <taxon>Agaricineae</taxon>
        <taxon>Hymenogastraceae</taxon>
        <taxon>Hebeloma</taxon>
    </lineage>
</organism>
<dbReference type="AlphaFoldDB" id="A0A0C3D0P4"/>
<dbReference type="OrthoDB" id="2999621at2759"/>
<accession>A0A0C3D0P4</accession>
<proteinExistence type="predicted"/>
<protein>
    <submittedName>
        <fullName evidence="1">Uncharacterized protein</fullName>
    </submittedName>
</protein>
<dbReference type="EMBL" id="KN831768">
    <property type="protein sequence ID" value="KIM49656.1"/>
    <property type="molecule type" value="Genomic_DNA"/>
</dbReference>
<evidence type="ECO:0000313" key="1">
    <source>
        <dbReference type="EMBL" id="KIM49656.1"/>
    </source>
</evidence>
<dbReference type="HOGENOM" id="CLU_123445_0_0_1"/>
<gene>
    <name evidence="1" type="ORF">M413DRAFT_438825</name>
</gene>
<reference evidence="2" key="2">
    <citation type="submission" date="2015-01" db="EMBL/GenBank/DDBJ databases">
        <title>Evolutionary Origins and Diversification of the Mycorrhizal Mutualists.</title>
        <authorList>
            <consortium name="DOE Joint Genome Institute"/>
            <consortium name="Mycorrhizal Genomics Consortium"/>
            <person name="Kohler A."/>
            <person name="Kuo A."/>
            <person name="Nagy L.G."/>
            <person name="Floudas D."/>
            <person name="Copeland A."/>
            <person name="Barry K.W."/>
            <person name="Cichocki N."/>
            <person name="Veneault-Fourrey C."/>
            <person name="LaButti K."/>
            <person name="Lindquist E.A."/>
            <person name="Lipzen A."/>
            <person name="Lundell T."/>
            <person name="Morin E."/>
            <person name="Murat C."/>
            <person name="Riley R."/>
            <person name="Ohm R."/>
            <person name="Sun H."/>
            <person name="Tunlid A."/>
            <person name="Henrissat B."/>
            <person name="Grigoriev I.V."/>
            <person name="Hibbett D.S."/>
            <person name="Martin F."/>
        </authorList>
    </citation>
    <scope>NUCLEOTIDE SEQUENCE [LARGE SCALE GENOMIC DNA]</scope>
    <source>
        <strain evidence="2">h7</strain>
    </source>
</reference>
<keyword evidence="2" id="KW-1185">Reference proteome</keyword>
<sequence length="184" mass="20793">MATTFEILRQAAIAQANTISPSFHQDIVALLKDKYLNRAELDLIRDYLRAVTWISDLNAYIAMKDKETNFQHCVRCHCLFSKQYGDGPNDCIIPHVFDADDYEHWGDGVRYSSRCCGGKATIVEETPGNLDFKDLRHLGRCFVGRHTGSVEEAGYNGVNIRPCELKDGECEAEGLDEDEEPIFL</sequence>